<comment type="caution">
    <text evidence="1">The sequence shown here is derived from an EMBL/GenBank/DDBJ whole genome shotgun (WGS) entry which is preliminary data.</text>
</comment>
<gene>
    <name evidence="1" type="ORF">niasHS_011136</name>
</gene>
<evidence type="ECO:0000313" key="1">
    <source>
        <dbReference type="EMBL" id="KAL3083334.1"/>
    </source>
</evidence>
<dbReference type="Proteomes" id="UP001620645">
    <property type="component" value="Unassembled WGS sequence"/>
</dbReference>
<reference evidence="1 2" key="1">
    <citation type="submission" date="2024-10" db="EMBL/GenBank/DDBJ databases">
        <authorList>
            <person name="Kim D."/>
        </authorList>
    </citation>
    <scope>NUCLEOTIDE SEQUENCE [LARGE SCALE GENOMIC DNA]</scope>
    <source>
        <strain evidence="1">Taebaek</strain>
    </source>
</reference>
<dbReference type="EMBL" id="JBICCN010000254">
    <property type="protein sequence ID" value="KAL3083334.1"/>
    <property type="molecule type" value="Genomic_DNA"/>
</dbReference>
<keyword evidence="2" id="KW-1185">Reference proteome</keyword>
<proteinExistence type="predicted"/>
<protein>
    <recommendedName>
        <fullName evidence="3">Secreted protein</fullName>
    </recommendedName>
</protein>
<sequence>MSVRPFTFVMRSFGWSVCRPRLRNAAVTTGDGSDRTNELRRLTLFRGRIVNTGFLLLLRKAPEFSTEASGEKKKRVSFSSSHNSSVRLLIPPSTADQTNLIE</sequence>
<evidence type="ECO:0008006" key="3">
    <source>
        <dbReference type="Google" id="ProtNLM"/>
    </source>
</evidence>
<evidence type="ECO:0000313" key="2">
    <source>
        <dbReference type="Proteomes" id="UP001620645"/>
    </source>
</evidence>
<organism evidence="1 2">
    <name type="scientific">Heterodera schachtii</name>
    <name type="common">Sugarbeet cyst nematode worm</name>
    <name type="synonym">Tylenchus schachtii</name>
    <dbReference type="NCBI Taxonomy" id="97005"/>
    <lineage>
        <taxon>Eukaryota</taxon>
        <taxon>Metazoa</taxon>
        <taxon>Ecdysozoa</taxon>
        <taxon>Nematoda</taxon>
        <taxon>Chromadorea</taxon>
        <taxon>Rhabditida</taxon>
        <taxon>Tylenchina</taxon>
        <taxon>Tylenchomorpha</taxon>
        <taxon>Tylenchoidea</taxon>
        <taxon>Heteroderidae</taxon>
        <taxon>Heteroderinae</taxon>
        <taxon>Heterodera</taxon>
    </lineage>
</organism>
<dbReference type="AlphaFoldDB" id="A0ABD2ITL8"/>
<name>A0ABD2ITL8_HETSC</name>
<accession>A0ABD2ITL8</accession>